<dbReference type="RefSeq" id="WP_084090460.1">
    <property type="nucleotide sequence ID" value="NZ_FWXD01000009.1"/>
</dbReference>
<name>A0A1W1XJV9_9NEIS</name>
<evidence type="ECO:0000313" key="2">
    <source>
        <dbReference type="Proteomes" id="UP000192761"/>
    </source>
</evidence>
<reference evidence="1 2" key="1">
    <citation type="submission" date="2017-04" db="EMBL/GenBank/DDBJ databases">
        <authorList>
            <person name="Afonso C.L."/>
            <person name="Miller P.J."/>
            <person name="Scott M.A."/>
            <person name="Spackman E."/>
            <person name="Goraichik I."/>
            <person name="Dimitrov K.M."/>
            <person name="Suarez D.L."/>
            <person name="Swayne D.E."/>
        </authorList>
    </citation>
    <scope>NUCLEOTIDE SEQUENCE [LARGE SCALE GENOMIC DNA]</scope>
    <source>
        <strain evidence="1 2">DSM 23236</strain>
    </source>
</reference>
<dbReference type="OrthoDB" id="9133154at2"/>
<dbReference type="EMBL" id="FWXD01000009">
    <property type="protein sequence ID" value="SMC24260.1"/>
    <property type="molecule type" value="Genomic_DNA"/>
</dbReference>
<gene>
    <name evidence="1" type="ORF">SAMN02745857_01795</name>
</gene>
<accession>A0A1W1XJV9</accession>
<evidence type="ECO:0000313" key="1">
    <source>
        <dbReference type="EMBL" id="SMC24260.1"/>
    </source>
</evidence>
<keyword evidence="2" id="KW-1185">Reference proteome</keyword>
<dbReference type="AlphaFoldDB" id="A0A1W1XJV9"/>
<protein>
    <submittedName>
        <fullName evidence="1">Uncharacterized protein</fullName>
    </submittedName>
</protein>
<dbReference type="STRING" id="1121001.SAMN02745857_01795"/>
<proteinExistence type="predicted"/>
<sequence>MENEYLIDERPAYDHRIDAAIKVAADPWGGGAHAMDVAIRTPAGEVYRVVRAWGMGEYVRLKEAGFAITGRAEGYDEVFEYQPQRV</sequence>
<dbReference type="Proteomes" id="UP000192761">
    <property type="component" value="Unassembled WGS sequence"/>
</dbReference>
<organism evidence="1 2">
    <name type="scientific">Andreprevotia lacus DSM 23236</name>
    <dbReference type="NCBI Taxonomy" id="1121001"/>
    <lineage>
        <taxon>Bacteria</taxon>
        <taxon>Pseudomonadati</taxon>
        <taxon>Pseudomonadota</taxon>
        <taxon>Betaproteobacteria</taxon>
        <taxon>Neisseriales</taxon>
        <taxon>Chitinibacteraceae</taxon>
        <taxon>Andreprevotia</taxon>
    </lineage>
</organism>